<accession>A0A4Y2KKH0</accession>
<evidence type="ECO:0000313" key="2">
    <source>
        <dbReference type="EMBL" id="GBN01923.1"/>
    </source>
</evidence>
<dbReference type="EMBL" id="BGPR01004660">
    <property type="protein sequence ID" value="GBN01923.1"/>
    <property type="molecule type" value="Genomic_DNA"/>
</dbReference>
<proteinExistence type="predicted"/>
<evidence type="ECO:0000313" key="3">
    <source>
        <dbReference type="Proteomes" id="UP000499080"/>
    </source>
</evidence>
<sequence length="102" mass="11573">MARGVVRLGKCGGILLLGSPRTGKWVKSSGREDKKSFTPSHEIPLEQHPPSGWNIHQRGRPGCFRFHQKRRVIQARLFRHQPLIMIFILPRSGIGIPPFARS</sequence>
<protein>
    <submittedName>
        <fullName evidence="2">Uncharacterized protein</fullName>
    </submittedName>
</protein>
<evidence type="ECO:0000256" key="1">
    <source>
        <dbReference type="SAM" id="MobiDB-lite"/>
    </source>
</evidence>
<keyword evidence="3" id="KW-1185">Reference proteome</keyword>
<gene>
    <name evidence="2" type="ORF">AVEN_113795_1</name>
</gene>
<dbReference type="AlphaFoldDB" id="A0A4Y2KKH0"/>
<organism evidence="2 3">
    <name type="scientific">Araneus ventricosus</name>
    <name type="common">Orbweaver spider</name>
    <name type="synonym">Epeira ventricosa</name>
    <dbReference type="NCBI Taxonomy" id="182803"/>
    <lineage>
        <taxon>Eukaryota</taxon>
        <taxon>Metazoa</taxon>
        <taxon>Ecdysozoa</taxon>
        <taxon>Arthropoda</taxon>
        <taxon>Chelicerata</taxon>
        <taxon>Arachnida</taxon>
        <taxon>Araneae</taxon>
        <taxon>Araneomorphae</taxon>
        <taxon>Entelegynae</taxon>
        <taxon>Araneoidea</taxon>
        <taxon>Araneidae</taxon>
        <taxon>Araneus</taxon>
    </lineage>
</organism>
<dbReference type="Proteomes" id="UP000499080">
    <property type="component" value="Unassembled WGS sequence"/>
</dbReference>
<comment type="caution">
    <text evidence="2">The sequence shown here is derived from an EMBL/GenBank/DDBJ whole genome shotgun (WGS) entry which is preliminary data.</text>
</comment>
<reference evidence="2 3" key="1">
    <citation type="journal article" date="2019" name="Sci. Rep.">
        <title>Orb-weaving spider Araneus ventricosus genome elucidates the spidroin gene catalogue.</title>
        <authorList>
            <person name="Kono N."/>
            <person name="Nakamura H."/>
            <person name="Ohtoshi R."/>
            <person name="Moran D.A.P."/>
            <person name="Shinohara A."/>
            <person name="Yoshida Y."/>
            <person name="Fujiwara M."/>
            <person name="Mori M."/>
            <person name="Tomita M."/>
            <person name="Arakawa K."/>
        </authorList>
    </citation>
    <scope>NUCLEOTIDE SEQUENCE [LARGE SCALE GENOMIC DNA]</scope>
</reference>
<feature type="region of interest" description="Disordered" evidence="1">
    <location>
        <begin position="23"/>
        <end position="56"/>
    </location>
</feature>
<name>A0A4Y2KKH0_ARAVE</name>